<dbReference type="Gene3D" id="1.20.1250.20">
    <property type="entry name" value="MFS general substrate transporter like domains"/>
    <property type="match status" value="1"/>
</dbReference>
<dbReference type="Pfam" id="PF07690">
    <property type="entry name" value="MFS_1"/>
    <property type="match status" value="1"/>
</dbReference>
<keyword evidence="4 9" id="KW-0812">Transmembrane</keyword>
<dbReference type="RefSeq" id="WP_331704086.1">
    <property type="nucleotide sequence ID" value="NZ_JAZHBO010000002.1"/>
</dbReference>
<comment type="subcellular location">
    <subcellularLocation>
        <location evidence="1">Cell membrane</location>
        <topology evidence="1">Multi-pass membrane protein</topology>
    </subcellularLocation>
</comment>
<keyword evidence="6 9" id="KW-0472">Membrane</keyword>
<accession>A0ABU7V1R7</accession>
<evidence type="ECO:0000256" key="6">
    <source>
        <dbReference type="ARBA" id="ARBA00023136"/>
    </source>
</evidence>
<evidence type="ECO:0000256" key="1">
    <source>
        <dbReference type="ARBA" id="ARBA00004651"/>
    </source>
</evidence>
<feature type="transmembrane region" description="Helical" evidence="9">
    <location>
        <begin position="87"/>
        <end position="106"/>
    </location>
</feature>
<keyword evidence="3" id="KW-1003">Cell membrane</keyword>
<evidence type="ECO:0000313" key="11">
    <source>
        <dbReference type="EMBL" id="MEF2156248.1"/>
    </source>
</evidence>
<evidence type="ECO:0000256" key="9">
    <source>
        <dbReference type="SAM" id="Phobius"/>
    </source>
</evidence>
<dbReference type="CDD" id="cd06173">
    <property type="entry name" value="MFS_MefA_like"/>
    <property type="match status" value="1"/>
</dbReference>
<dbReference type="EMBL" id="JAZHBO010000002">
    <property type="protein sequence ID" value="MEF2156248.1"/>
    <property type="molecule type" value="Genomic_DNA"/>
</dbReference>
<dbReference type="SUPFAM" id="SSF103473">
    <property type="entry name" value="MFS general substrate transporter"/>
    <property type="match status" value="1"/>
</dbReference>
<keyword evidence="5 9" id="KW-1133">Transmembrane helix</keyword>
<feature type="transmembrane region" description="Helical" evidence="9">
    <location>
        <begin position="269"/>
        <end position="287"/>
    </location>
</feature>
<dbReference type="PANTHER" id="PTHR23513">
    <property type="entry name" value="INTEGRAL MEMBRANE EFFLUX PROTEIN-RELATED"/>
    <property type="match status" value="1"/>
</dbReference>
<evidence type="ECO:0000256" key="8">
    <source>
        <dbReference type="ARBA" id="ARBA00040914"/>
    </source>
</evidence>
<feature type="transmembrane region" description="Helical" evidence="9">
    <location>
        <begin position="294"/>
        <end position="313"/>
    </location>
</feature>
<keyword evidence="2" id="KW-0813">Transport</keyword>
<feature type="transmembrane region" description="Helical" evidence="9">
    <location>
        <begin position="61"/>
        <end position="80"/>
    </location>
</feature>
<dbReference type="PROSITE" id="PS50850">
    <property type="entry name" value="MFS"/>
    <property type="match status" value="1"/>
</dbReference>
<organism evidence="11 12">
    <name type="scientific">Aquilutibacter rugosus</name>
    <dbReference type="NCBI Taxonomy" id="3115820"/>
    <lineage>
        <taxon>Bacteria</taxon>
        <taxon>Pseudomonadati</taxon>
        <taxon>Pseudomonadota</taxon>
        <taxon>Gammaproteobacteria</taxon>
        <taxon>Lysobacterales</taxon>
        <taxon>Lysobacteraceae</taxon>
        <taxon>Aquilutibacter</taxon>
    </lineage>
</organism>
<dbReference type="InterPro" id="IPR020846">
    <property type="entry name" value="MFS_dom"/>
</dbReference>
<dbReference type="InterPro" id="IPR036259">
    <property type="entry name" value="MFS_trans_sf"/>
</dbReference>
<evidence type="ECO:0000313" key="12">
    <source>
        <dbReference type="Proteomes" id="UP001356170"/>
    </source>
</evidence>
<evidence type="ECO:0000256" key="7">
    <source>
        <dbReference type="ARBA" id="ARBA00038075"/>
    </source>
</evidence>
<dbReference type="InterPro" id="IPR011701">
    <property type="entry name" value="MFS"/>
</dbReference>
<feature type="transmembrane region" description="Helical" evidence="9">
    <location>
        <begin position="383"/>
        <end position="404"/>
    </location>
</feature>
<dbReference type="PANTHER" id="PTHR23513:SF9">
    <property type="entry name" value="ENTEROBACTIN EXPORTER ENTS"/>
    <property type="match status" value="1"/>
</dbReference>
<name>A0ABU7V1R7_9GAMM</name>
<comment type="similarity">
    <text evidence="7">Belongs to the major facilitator superfamily. Drug:H(+) antiporter-3 (DHA3) (TC 2.A.1.21) family.</text>
</comment>
<feature type="domain" description="Major facilitator superfamily (MFS) profile" evidence="10">
    <location>
        <begin position="22"/>
        <end position="410"/>
    </location>
</feature>
<feature type="transmembrane region" description="Helical" evidence="9">
    <location>
        <begin position="118"/>
        <end position="141"/>
    </location>
</feature>
<feature type="transmembrane region" description="Helical" evidence="9">
    <location>
        <begin position="153"/>
        <end position="177"/>
    </location>
</feature>
<evidence type="ECO:0000256" key="5">
    <source>
        <dbReference type="ARBA" id="ARBA00022989"/>
    </source>
</evidence>
<evidence type="ECO:0000256" key="2">
    <source>
        <dbReference type="ARBA" id="ARBA00022448"/>
    </source>
</evidence>
<comment type="caution">
    <text evidence="11">The sequence shown here is derived from an EMBL/GenBank/DDBJ whole genome shotgun (WGS) entry which is preliminary data.</text>
</comment>
<gene>
    <name evidence="11" type="ORF">V3390_08425</name>
</gene>
<evidence type="ECO:0000259" key="10">
    <source>
        <dbReference type="PROSITE" id="PS50850"/>
    </source>
</evidence>
<dbReference type="Proteomes" id="UP001356170">
    <property type="component" value="Unassembled WGS sequence"/>
</dbReference>
<feature type="transmembrane region" description="Helical" evidence="9">
    <location>
        <begin position="232"/>
        <end position="257"/>
    </location>
</feature>
<evidence type="ECO:0000256" key="4">
    <source>
        <dbReference type="ARBA" id="ARBA00022692"/>
    </source>
</evidence>
<reference evidence="11 12" key="1">
    <citation type="submission" date="2024-01" db="EMBL/GenBank/DDBJ databases">
        <title>Novel species of the genus Luteimonas isolated from rivers.</title>
        <authorList>
            <person name="Lu H."/>
        </authorList>
    </citation>
    <scope>NUCLEOTIDE SEQUENCE [LARGE SCALE GENOMIC DNA]</scope>
    <source>
        <strain evidence="11 12">FXH3W</strain>
    </source>
</reference>
<proteinExistence type="inferred from homology"/>
<sequence length="418" mass="44770">MTETTESAETSAARFNPFENPQFLQLMVYRIFTMLSYQTVAVAVGWQIYSITRNPTALGTIGLAEVIPYFLVAPFAGYLVDHLKRRVLGMFSCLVLALTPLLLLLVTTGKVHVEGTWFIYLAIALSGCVRSFLGPIYNALFAQVLPRSDFVRGAGFGAVIFQLGLVLGPAFAGVSIAKWGLSTTYSLAAVFAVAAAIAVRTIKVGERPRPESRPPIFASIAEGGRFVLGNQILLAAMALDMFAVLFGGAISMLPAFIKDVLNEGPEALGILRAAPALGSVVMALWLARNPLERNAGRILLWAVALFGLCWSAFALSHWLWVSAAILVVSGLLDGISVVLRSTIMQLTTPDEMRGRVSSINGIFIGSSNELGAFYTGSMAGLMGLIPAVFVGGILTVAVVLLTAWRAPKLRSLDLRSLQ</sequence>
<feature type="transmembrane region" description="Helical" evidence="9">
    <location>
        <begin position="183"/>
        <end position="202"/>
    </location>
</feature>
<evidence type="ECO:0000256" key="3">
    <source>
        <dbReference type="ARBA" id="ARBA00022475"/>
    </source>
</evidence>
<feature type="transmembrane region" description="Helical" evidence="9">
    <location>
        <begin position="27"/>
        <end position="49"/>
    </location>
</feature>
<keyword evidence="12" id="KW-1185">Reference proteome</keyword>
<protein>
    <recommendedName>
        <fullName evidence="8">Multidrug efflux pump Tap</fullName>
    </recommendedName>
</protein>